<proteinExistence type="predicted"/>
<dbReference type="EMBL" id="JTDW01000005">
    <property type="protein sequence ID" value="KJD35697.1"/>
    <property type="molecule type" value="Genomic_DNA"/>
</dbReference>
<dbReference type="Proteomes" id="UP000032578">
    <property type="component" value="Unassembled WGS sequence"/>
</dbReference>
<dbReference type="AlphaFoldDB" id="A0A0D7WD76"/>
<evidence type="ECO:0000256" key="1">
    <source>
        <dbReference type="SAM" id="Phobius"/>
    </source>
</evidence>
<keyword evidence="4" id="KW-1185">Reference proteome</keyword>
<dbReference type="PANTHER" id="PTHR14969:SF13">
    <property type="entry name" value="AT30094P"/>
    <property type="match status" value="1"/>
</dbReference>
<dbReference type="SUPFAM" id="SSF48317">
    <property type="entry name" value="Acid phosphatase/Vanadium-dependent haloperoxidase"/>
    <property type="match status" value="1"/>
</dbReference>
<feature type="transmembrane region" description="Helical" evidence="1">
    <location>
        <begin position="26"/>
        <end position="49"/>
    </location>
</feature>
<dbReference type="STRING" id="1435349.PW52_08105"/>
<evidence type="ECO:0000313" key="3">
    <source>
        <dbReference type="EMBL" id="KJD35697.1"/>
    </source>
</evidence>
<organism evidence="3 4">
    <name type="scientific">Neotamlana sedimentorum</name>
    <dbReference type="NCBI Taxonomy" id="1435349"/>
    <lineage>
        <taxon>Bacteria</taxon>
        <taxon>Pseudomonadati</taxon>
        <taxon>Bacteroidota</taxon>
        <taxon>Flavobacteriia</taxon>
        <taxon>Flavobacteriales</taxon>
        <taxon>Flavobacteriaceae</taxon>
        <taxon>Neotamlana</taxon>
    </lineage>
</organism>
<feature type="transmembrane region" description="Helical" evidence="1">
    <location>
        <begin position="107"/>
        <end position="128"/>
    </location>
</feature>
<name>A0A0D7WD76_9FLAO</name>
<gene>
    <name evidence="3" type="ORF">PW52_08105</name>
</gene>
<feature type="transmembrane region" description="Helical" evidence="1">
    <location>
        <begin position="135"/>
        <end position="153"/>
    </location>
</feature>
<feature type="transmembrane region" description="Helical" evidence="1">
    <location>
        <begin position="56"/>
        <end position="75"/>
    </location>
</feature>
<dbReference type="PANTHER" id="PTHR14969">
    <property type="entry name" value="SPHINGOSINE-1-PHOSPHATE PHOSPHOHYDROLASE"/>
    <property type="match status" value="1"/>
</dbReference>
<dbReference type="InterPro" id="IPR000326">
    <property type="entry name" value="PAP2/HPO"/>
</dbReference>
<feature type="domain" description="Phosphatidic acid phosphatase type 2/haloperoxidase" evidence="2">
    <location>
        <begin position="60"/>
        <end position="176"/>
    </location>
</feature>
<feature type="transmembrane region" description="Helical" evidence="1">
    <location>
        <begin position="159"/>
        <end position="183"/>
    </location>
</feature>
<sequence length="193" mass="22369">MIEQLIEQDETLFLFLNNLGSPSWDMFWLIITNKLTFIPLYGVLMFLFYKKFGLKALLLFVVVTALMVAFTDQITNVFKRGYARSRPCRTEGVMEYMRLVASYCGKYGFFSGHSSNTMAGAVFIGLILRPHYKKLIFIMLFWSFTVAYSRIYVGVHYPLDIICGMIFGAISGFLFYKIMLFLLNKYFTKNAVL</sequence>
<dbReference type="SMART" id="SM00014">
    <property type="entry name" value="acidPPc"/>
    <property type="match status" value="1"/>
</dbReference>
<dbReference type="InterPro" id="IPR036938">
    <property type="entry name" value="PAP2/HPO_sf"/>
</dbReference>
<dbReference type="RefSeq" id="WP_044632431.1">
    <property type="nucleotide sequence ID" value="NZ_JTDW01000005.1"/>
</dbReference>
<dbReference type="OrthoDB" id="9789113at2"/>
<evidence type="ECO:0000259" key="2">
    <source>
        <dbReference type="SMART" id="SM00014"/>
    </source>
</evidence>
<dbReference type="PATRIC" id="fig|1435349.4.peg.2607"/>
<comment type="caution">
    <text evidence="3">The sequence shown here is derived from an EMBL/GenBank/DDBJ whole genome shotgun (WGS) entry which is preliminary data.</text>
</comment>
<accession>A0A0D7WD76</accession>
<keyword evidence="1" id="KW-0472">Membrane</keyword>
<dbReference type="Pfam" id="PF01569">
    <property type="entry name" value="PAP2"/>
    <property type="match status" value="1"/>
</dbReference>
<protein>
    <submittedName>
        <fullName evidence="3">Phosphoesterase</fullName>
    </submittedName>
</protein>
<keyword evidence="1" id="KW-0812">Transmembrane</keyword>
<evidence type="ECO:0000313" key="4">
    <source>
        <dbReference type="Proteomes" id="UP000032578"/>
    </source>
</evidence>
<dbReference type="Gene3D" id="1.20.144.10">
    <property type="entry name" value="Phosphatidic acid phosphatase type 2/haloperoxidase"/>
    <property type="match status" value="1"/>
</dbReference>
<reference evidence="3 4" key="1">
    <citation type="submission" date="2014-11" db="EMBL/GenBank/DDBJ databases">
        <title>Tamlana sedimentorum sp. nov., isolated from shallow sand sediments of the Sea of Japan.</title>
        <authorList>
            <person name="Romanenko L.A."/>
        </authorList>
    </citation>
    <scope>NUCLEOTIDE SEQUENCE [LARGE SCALE GENOMIC DNA]</scope>
    <source>
        <strain evidence="3 4">JCM 19808</strain>
    </source>
</reference>
<keyword evidence="1" id="KW-1133">Transmembrane helix</keyword>